<dbReference type="InterPro" id="IPR039261">
    <property type="entry name" value="FNR_nucleotide-bd"/>
</dbReference>
<dbReference type="InterPro" id="IPR009050">
    <property type="entry name" value="Globin-like_sf"/>
</dbReference>
<keyword evidence="11" id="KW-0408">Iron</keyword>
<dbReference type="Pfam" id="PF00042">
    <property type="entry name" value="Globin"/>
    <property type="match status" value="1"/>
</dbReference>
<keyword evidence="11" id="KW-0561">Oxygen transport</keyword>
<dbReference type="Pfam" id="PF00970">
    <property type="entry name" value="FAD_binding_6"/>
    <property type="match status" value="1"/>
</dbReference>
<dbReference type="CDD" id="cd19753">
    <property type="entry name" value="Mb-like_oxidoreductase"/>
    <property type="match status" value="1"/>
</dbReference>
<dbReference type="Gene3D" id="3.40.50.80">
    <property type="entry name" value="Nucleotide-binding domain of ferredoxin-NADP reductase (FNR) module"/>
    <property type="match status" value="1"/>
</dbReference>
<dbReference type="Gene3D" id="2.40.30.10">
    <property type="entry name" value="Translation factors"/>
    <property type="match status" value="1"/>
</dbReference>
<protein>
    <recommendedName>
        <fullName evidence="4">nitric oxide dioxygenase</fullName>
        <ecNumber evidence="4">1.14.12.17</ecNumber>
    </recommendedName>
</protein>
<dbReference type="Proteomes" id="UP000598146">
    <property type="component" value="Unassembled WGS sequence"/>
</dbReference>
<dbReference type="EMBL" id="JADQTO010000013">
    <property type="protein sequence ID" value="MBG0564971.1"/>
    <property type="molecule type" value="Genomic_DNA"/>
</dbReference>
<comment type="catalytic activity">
    <reaction evidence="9">
        <text>2 nitric oxide + NADH + 2 O2 = 2 nitrate + NAD(+) + H(+)</text>
        <dbReference type="Rhea" id="RHEA:19469"/>
        <dbReference type="ChEBI" id="CHEBI:15378"/>
        <dbReference type="ChEBI" id="CHEBI:15379"/>
        <dbReference type="ChEBI" id="CHEBI:16480"/>
        <dbReference type="ChEBI" id="CHEBI:17632"/>
        <dbReference type="ChEBI" id="CHEBI:57540"/>
        <dbReference type="ChEBI" id="CHEBI:57945"/>
        <dbReference type="EC" id="1.14.12.17"/>
    </reaction>
</comment>
<dbReference type="InterPro" id="IPR050415">
    <property type="entry name" value="MRET"/>
</dbReference>
<keyword evidence="6" id="KW-0521">NADP</keyword>
<comment type="cofactor">
    <cofactor evidence="2">
        <name>FAD</name>
        <dbReference type="ChEBI" id="CHEBI:57692"/>
    </cofactor>
</comment>
<dbReference type="Pfam" id="PF00175">
    <property type="entry name" value="NAD_binding_1"/>
    <property type="match status" value="1"/>
</dbReference>
<gene>
    <name evidence="14" type="ORF">I4J89_26320</name>
</gene>
<dbReference type="GO" id="GO:0051537">
    <property type="term" value="F:2 iron, 2 sulfur cluster binding"/>
    <property type="evidence" value="ECO:0007669"/>
    <property type="project" value="UniProtKB-KW"/>
</dbReference>
<evidence type="ECO:0000256" key="3">
    <source>
        <dbReference type="ARBA" id="ARBA00006401"/>
    </source>
</evidence>
<evidence type="ECO:0000256" key="7">
    <source>
        <dbReference type="ARBA" id="ARBA00023014"/>
    </source>
</evidence>
<comment type="cofactor">
    <cofactor evidence="1">
        <name>heme b</name>
        <dbReference type="ChEBI" id="CHEBI:60344"/>
    </cofactor>
</comment>
<dbReference type="GO" id="GO:0019825">
    <property type="term" value="F:oxygen binding"/>
    <property type="evidence" value="ECO:0007669"/>
    <property type="project" value="InterPro"/>
</dbReference>
<evidence type="ECO:0000256" key="8">
    <source>
        <dbReference type="ARBA" id="ARBA00023027"/>
    </source>
</evidence>
<keyword evidence="5" id="KW-0001">2Fe-2S</keyword>
<dbReference type="PANTHER" id="PTHR47354">
    <property type="entry name" value="NADH OXIDOREDUCTASE HCR"/>
    <property type="match status" value="1"/>
</dbReference>
<comment type="similarity">
    <text evidence="3">In the C-terminal section; belongs to the flavoprotein pyridine nucleotide cytochrome reductase family.</text>
</comment>
<keyword evidence="7" id="KW-0411">Iron-sulfur</keyword>
<comment type="similarity">
    <text evidence="11">Belongs to the globin family.</text>
</comment>
<name>A0A931CEB4_9ACTN</name>
<dbReference type="SUPFAM" id="SSF46458">
    <property type="entry name" value="Globin-like"/>
    <property type="match status" value="1"/>
</dbReference>
<dbReference type="GO" id="GO:0008941">
    <property type="term" value="F:nitric oxide dioxygenase NAD(P)H activity"/>
    <property type="evidence" value="ECO:0007669"/>
    <property type="project" value="UniProtKB-EC"/>
</dbReference>
<evidence type="ECO:0000256" key="1">
    <source>
        <dbReference type="ARBA" id="ARBA00001970"/>
    </source>
</evidence>
<reference evidence="14" key="1">
    <citation type="submission" date="2020-11" db="EMBL/GenBank/DDBJ databases">
        <title>Isolation and identification of active actinomycetes.</title>
        <authorList>
            <person name="Sun X."/>
        </authorList>
    </citation>
    <scope>NUCLEOTIDE SEQUENCE</scope>
    <source>
        <strain evidence="14">NEAU-A11</strain>
    </source>
</reference>
<evidence type="ECO:0000256" key="9">
    <source>
        <dbReference type="ARBA" id="ARBA00048649"/>
    </source>
</evidence>
<keyword evidence="15" id="KW-1185">Reference proteome</keyword>
<feature type="domain" description="Globin" evidence="12">
    <location>
        <begin position="1"/>
        <end position="133"/>
    </location>
</feature>
<evidence type="ECO:0000256" key="2">
    <source>
        <dbReference type="ARBA" id="ARBA00001974"/>
    </source>
</evidence>
<keyword evidence="11" id="KW-0349">Heme</keyword>
<evidence type="ECO:0000256" key="5">
    <source>
        <dbReference type="ARBA" id="ARBA00022714"/>
    </source>
</evidence>
<accession>A0A931CEB4</accession>
<dbReference type="PROSITE" id="PS01033">
    <property type="entry name" value="GLOBIN"/>
    <property type="match status" value="1"/>
</dbReference>
<dbReference type="InterPro" id="IPR017927">
    <property type="entry name" value="FAD-bd_FR_type"/>
</dbReference>
<evidence type="ECO:0000313" key="14">
    <source>
        <dbReference type="EMBL" id="MBG0564971.1"/>
    </source>
</evidence>
<dbReference type="InterPro" id="IPR000971">
    <property type="entry name" value="Globin"/>
</dbReference>
<dbReference type="EC" id="1.14.12.17" evidence="4"/>
<comment type="catalytic activity">
    <reaction evidence="10">
        <text>2 nitric oxide + NADPH + 2 O2 = 2 nitrate + NADP(+) + H(+)</text>
        <dbReference type="Rhea" id="RHEA:19465"/>
        <dbReference type="ChEBI" id="CHEBI:15378"/>
        <dbReference type="ChEBI" id="CHEBI:15379"/>
        <dbReference type="ChEBI" id="CHEBI:16480"/>
        <dbReference type="ChEBI" id="CHEBI:17632"/>
        <dbReference type="ChEBI" id="CHEBI:57783"/>
        <dbReference type="ChEBI" id="CHEBI:58349"/>
        <dbReference type="EC" id="1.14.12.17"/>
    </reaction>
</comment>
<dbReference type="GO" id="GO:0005344">
    <property type="term" value="F:oxygen carrier activity"/>
    <property type="evidence" value="ECO:0007669"/>
    <property type="project" value="UniProtKB-KW"/>
</dbReference>
<dbReference type="PANTHER" id="PTHR47354:SF5">
    <property type="entry name" value="PROTEIN RFBI"/>
    <property type="match status" value="1"/>
</dbReference>
<keyword evidence="11" id="KW-0479">Metal-binding</keyword>
<dbReference type="RefSeq" id="WP_196416758.1">
    <property type="nucleotide sequence ID" value="NZ_JADQTO010000013.1"/>
</dbReference>
<evidence type="ECO:0000313" key="15">
    <source>
        <dbReference type="Proteomes" id="UP000598146"/>
    </source>
</evidence>
<evidence type="ECO:0000256" key="4">
    <source>
        <dbReference type="ARBA" id="ARBA00012229"/>
    </source>
</evidence>
<evidence type="ECO:0000256" key="11">
    <source>
        <dbReference type="RuleBase" id="RU000356"/>
    </source>
</evidence>
<dbReference type="SUPFAM" id="SSF52343">
    <property type="entry name" value="Ferredoxin reductase-like, C-terminal NADP-linked domain"/>
    <property type="match status" value="1"/>
</dbReference>
<dbReference type="CDD" id="cd06187">
    <property type="entry name" value="O2ase_reductase_like"/>
    <property type="match status" value="1"/>
</dbReference>
<dbReference type="InterPro" id="IPR008333">
    <property type="entry name" value="Cbr1-like_FAD-bd_dom"/>
</dbReference>
<evidence type="ECO:0000259" key="12">
    <source>
        <dbReference type="PROSITE" id="PS01033"/>
    </source>
</evidence>
<sequence length="369" mass="42193">MADLTNVLNESWSLVEERSDRVVEHFYARLFLAYPRLRDLFPVEMAAQRDRLLAAIVRAVRQLGDPARLDEYLRGLGRDHRKYDVRPEHYAQVKVCLLDAIRVHAGERWNDVYEQAWNDVYDLMAAKMIAGAEGGDEPPYWNAEVLSHERRGRDVAVFTCRPRQPFTFRAGQYVSLECAHRPREWRTYSIANSPRPDGTLEFHVRATGTGWVSSALVRRLRAGDLLHLAAPMGSMILDTASRRDVVLVAGGTGLAPAKALLGELVKYNRTRWVHLFRGERQGDGFYDREHLDRIAEKYPWLSIVRAVSDEPGYPGERGAIHDVLSRHGPWRDHDFYVAGSAPMVRATLSRLAEMRIPPTRVRYDAFTDC</sequence>
<dbReference type="AlphaFoldDB" id="A0A931CEB4"/>
<dbReference type="Gene3D" id="1.10.490.10">
    <property type="entry name" value="Globins"/>
    <property type="match status" value="1"/>
</dbReference>
<feature type="domain" description="FAD-binding FR-type" evidence="13">
    <location>
        <begin position="138"/>
        <end position="238"/>
    </location>
</feature>
<dbReference type="SUPFAM" id="SSF63380">
    <property type="entry name" value="Riboflavin synthase domain-like"/>
    <property type="match status" value="1"/>
</dbReference>
<dbReference type="PROSITE" id="PS51384">
    <property type="entry name" value="FAD_FR"/>
    <property type="match status" value="1"/>
</dbReference>
<dbReference type="GO" id="GO:0020037">
    <property type="term" value="F:heme binding"/>
    <property type="evidence" value="ECO:0007669"/>
    <property type="project" value="InterPro"/>
</dbReference>
<dbReference type="PRINTS" id="PR00410">
    <property type="entry name" value="PHEHYDRXLASE"/>
</dbReference>
<organism evidence="14 15">
    <name type="scientific">Actinoplanes aureus</name>
    <dbReference type="NCBI Taxonomy" id="2792083"/>
    <lineage>
        <taxon>Bacteria</taxon>
        <taxon>Bacillati</taxon>
        <taxon>Actinomycetota</taxon>
        <taxon>Actinomycetes</taxon>
        <taxon>Micromonosporales</taxon>
        <taxon>Micromonosporaceae</taxon>
        <taxon>Actinoplanes</taxon>
    </lineage>
</organism>
<evidence type="ECO:0000259" key="13">
    <source>
        <dbReference type="PROSITE" id="PS51384"/>
    </source>
</evidence>
<evidence type="ECO:0000256" key="6">
    <source>
        <dbReference type="ARBA" id="ARBA00022857"/>
    </source>
</evidence>
<proteinExistence type="inferred from homology"/>
<dbReference type="InterPro" id="IPR012292">
    <property type="entry name" value="Globin/Proto"/>
</dbReference>
<keyword evidence="11" id="KW-0813">Transport</keyword>
<comment type="caution">
    <text evidence="14">The sequence shown here is derived from an EMBL/GenBank/DDBJ whole genome shotgun (WGS) entry which is preliminary data.</text>
</comment>
<evidence type="ECO:0000256" key="10">
    <source>
        <dbReference type="ARBA" id="ARBA00049433"/>
    </source>
</evidence>
<dbReference type="InterPro" id="IPR001433">
    <property type="entry name" value="OxRdtase_FAD/NAD-bd"/>
</dbReference>
<keyword evidence="8" id="KW-0520">NAD</keyword>
<dbReference type="InterPro" id="IPR017938">
    <property type="entry name" value="Riboflavin_synthase-like_b-brl"/>
</dbReference>